<accession>A0A1J1HKP9</accession>
<proteinExistence type="predicted"/>
<dbReference type="GO" id="GO:0008061">
    <property type="term" value="F:chitin binding"/>
    <property type="evidence" value="ECO:0007669"/>
    <property type="project" value="InterPro"/>
</dbReference>
<dbReference type="SUPFAM" id="SSF57625">
    <property type="entry name" value="Invertebrate chitin-binding proteins"/>
    <property type="match status" value="1"/>
</dbReference>
<dbReference type="STRING" id="568069.A0A1J1HKP9"/>
<evidence type="ECO:0000313" key="2">
    <source>
        <dbReference type="EMBL" id="CRK88106.1"/>
    </source>
</evidence>
<reference evidence="2 3" key="1">
    <citation type="submission" date="2015-04" db="EMBL/GenBank/DDBJ databases">
        <authorList>
            <person name="Syromyatnikov M.Y."/>
            <person name="Popov V.N."/>
        </authorList>
    </citation>
    <scope>NUCLEOTIDE SEQUENCE [LARGE SCALE GENOMIC DNA]</scope>
</reference>
<dbReference type="PANTHER" id="PTHR22933">
    <property type="entry name" value="FI18007P1-RELATED"/>
    <property type="match status" value="1"/>
</dbReference>
<evidence type="ECO:0000259" key="1">
    <source>
        <dbReference type="PROSITE" id="PS50940"/>
    </source>
</evidence>
<feature type="domain" description="Chitin-binding type-2" evidence="1">
    <location>
        <begin position="100"/>
        <end position="163"/>
    </location>
</feature>
<protein>
    <submittedName>
        <fullName evidence="2">CLUMA_CG001891, isoform A</fullName>
    </submittedName>
</protein>
<sequence>MLQIIFWLFIHSDLCLLSHIWTVLRFGILQTSLLEFKSRNMFLKVFAICALVVSSEAIKLKVDQYGYVKAEKKEPEQDLSKIPGIPGHDYPLYHEFPHTNFDCNAMPAHPGMYANVETGCQGYHVCNDGREGSQGSKFLCTNGTLFSQKDFTCDYWYNVDCHEAPRFYQLNVDPATNPYTKDEYKKKAELAYY</sequence>
<dbReference type="Proteomes" id="UP000183832">
    <property type="component" value="Unassembled WGS sequence"/>
</dbReference>
<dbReference type="InterPro" id="IPR036508">
    <property type="entry name" value="Chitin-bd_dom_sf"/>
</dbReference>
<dbReference type="GO" id="GO:0005576">
    <property type="term" value="C:extracellular region"/>
    <property type="evidence" value="ECO:0007669"/>
    <property type="project" value="InterPro"/>
</dbReference>
<dbReference type="PROSITE" id="PS50940">
    <property type="entry name" value="CHIT_BIND_II"/>
    <property type="match status" value="1"/>
</dbReference>
<dbReference type="OrthoDB" id="10059269at2759"/>
<dbReference type="InterPro" id="IPR052976">
    <property type="entry name" value="Scoloptoxin-like"/>
</dbReference>
<dbReference type="SMART" id="SM00494">
    <property type="entry name" value="ChtBD2"/>
    <property type="match status" value="1"/>
</dbReference>
<dbReference type="AlphaFoldDB" id="A0A1J1HKP9"/>
<evidence type="ECO:0000313" key="3">
    <source>
        <dbReference type="Proteomes" id="UP000183832"/>
    </source>
</evidence>
<dbReference type="EMBL" id="CVRI01000006">
    <property type="protein sequence ID" value="CRK88106.1"/>
    <property type="molecule type" value="Genomic_DNA"/>
</dbReference>
<dbReference type="InterPro" id="IPR002557">
    <property type="entry name" value="Chitin-bd_dom"/>
</dbReference>
<organism evidence="2 3">
    <name type="scientific">Clunio marinus</name>
    <dbReference type="NCBI Taxonomy" id="568069"/>
    <lineage>
        <taxon>Eukaryota</taxon>
        <taxon>Metazoa</taxon>
        <taxon>Ecdysozoa</taxon>
        <taxon>Arthropoda</taxon>
        <taxon>Hexapoda</taxon>
        <taxon>Insecta</taxon>
        <taxon>Pterygota</taxon>
        <taxon>Neoptera</taxon>
        <taxon>Endopterygota</taxon>
        <taxon>Diptera</taxon>
        <taxon>Nematocera</taxon>
        <taxon>Chironomoidea</taxon>
        <taxon>Chironomidae</taxon>
        <taxon>Clunio</taxon>
    </lineage>
</organism>
<dbReference type="Gene3D" id="2.170.140.10">
    <property type="entry name" value="Chitin binding domain"/>
    <property type="match status" value="1"/>
</dbReference>
<gene>
    <name evidence="2" type="primary">putative GD12917</name>
    <name evidence="2" type="ORF">CLUMA_CG001891</name>
</gene>
<dbReference type="Pfam" id="PF01607">
    <property type="entry name" value="CBM_14"/>
    <property type="match status" value="1"/>
</dbReference>
<dbReference type="PANTHER" id="PTHR22933:SF43">
    <property type="entry name" value="LP10131P"/>
    <property type="match status" value="1"/>
</dbReference>
<name>A0A1J1HKP9_9DIPT</name>
<keyword evidence="3" id="KW-1185">Reference proteome</keyword>